<dbReference type="SFLD" id="SFLDG01129">
    <property type="entry name" value="C1.5:_HAD__Beta-PGM__Phosphata"/>
    <property type="match status" value="1"/>
</dbReference>
<keyword evidence="1" id="KW-0378">Hydrolase</keyword>
<dbReference type="Gene3D" id="3.40.50.1000">
    <property type="entry name" value="HAD superfamily/HAD-like"/>
    <property type="match status" value="1"/>
</dbReference>
<dbReference type="Gene3D" id="1.10.150.240">
    <property type="entry name" value="Putative phosphatase, domain 2"/>
    <property type="match status" value="1"/>
</dbReference>
<dbReference type="GO" id="GO:0006281">
    <property type="term" value="P:DNA repair"/>
    <property type="evidence" value="ECO:0007669"/>
    <property type="project" value="TreeGrafter"/>
</dbReference>
<name>A0A2A4T1A2_9DELT</name>
<dbReference type="PANTHER" id="PTHR43434">
    <property type="entry name" value="PHOSPHOGLYCOLATE PHOSPHATASE"/>
    <property type="match status" value="1"/>
</dbReference>
<dbReference type="InterPro" id="IPR036412">
    <property type="entry name" value="HAD-like_sf"/>
</dbReference>
<dbReference type="SFLD" id="SFLDS00003">
    <property type="entry name" value="Haloacid_Dehalogenase"/>
    <property type="match status" value="1"/>
</dbReference>
<dbReference type="GO" id="GO:0008967">
    <property type="term" value="F:phosphoglycolate phosphatase activity"/>
    <property type="evidence" value="ECO:0007669"/>
    <property type="project" value="TreeGrafter"/>
</dbReference>
<organism evidence="1 2">
    <name type="scientific">SAR324 cluster bacterium</name>
    <dbReference type="NCBI Taxonomy" id="2024889"/>
    <lineage>
        <taxon>Bacteria</taxon>
        <taxon>Deltaproteobacteria</taxon>
        <taxon>SAR324 cluster</taxon>
    </lineage>
</organism>
<evidence type="ECO:0000313" key="2">
    <source>
        <dbReference type="Proteomes" id="UP000218113"/>
    </source>
</evidence>
<dbReference type="PROSITE" id="PS01228">
    <property type="entry name" value="COF_1"/>
    <property type="match status" value="1"/>
</dbReference>
<dbReference type="NCBIfam" id="TIGR01509">
    <property type="entry name" value="HAD-SF-IA-v3"/>
    <property type="match status" value="1"/>
</dbReference>
<dbReference type="InterPro" id="IPR023214">
    <property type="entry name" value="HAD_sf"/>
</dbReference>
<dbReference type="EMBL" id="NVSR01000063">
    <property type="protein sequence ID" value="PCI27353.1"/>
    <property type="molecule type" value="Genomic_DNA"/>
</dbReference>
<dbReference type="GO" id="GO:0005829">
    <property type="term" value="C:cytosol"/>
    <property type="evidence" value="ECO:0007669"/>
    <property type="project" value="TreeGrafter"/>
</dbReference>
<proteinExistence type="predicted"/>
<dbReference type="NCBIfam" id="TIGR01549">
    <property type="entry name" value="HAD-SF-IA-v1"/>
    <property type="match status" value="1"/>
</dbReference>
<dbReference type="PANTHER" id="PTHR43434:SF1">
    <property type="entry name" value="PHOSPHOGLYCOLATE PHOSPHATASE"/>
    <property type="match status" value="1"/>
</dbReference>
<dbReference type="InterPro" id="IPR006439">
    <property type="entry name" value="HAD-SF_hydro_IA"/>
</dbReference>
<dbReference type="SUPFAM" id="SSF56784">
    <property type="entry name" value="HAD-like"/>
    <property type="match status" value="1"/>
</dbReference>
<sequence>MHYKAIIFDLDGTLLNTLEDLGDTVNLILAAKILPTHDLEAYQYFIGEGARNLIQRALPEKERKETLIDECFAEFNRIYANNWKIKSKPYPGISTMLDKLSRQGISLNVLSNKPHSFTLQCVAAMLPEWSFQVVFGQREDVPRKPDAAGALEIAAMLGFNANEILYMGDSATDMKTAANAGMDAVGVTWGYRPQEELESNGAKFIIHHPEELISLLT</sequence>
<dbReference type="Proteomes" id="UP000218113">
    <property type="component" value="Unassembled WGS sequence"/>
</dbReference>
<dbReference type="AlphaFoldDB" id="A0A2A4T1A2"/>
<comment type="caution">
    <text evidence="1">The sequence shown here is derived from an EMBL/GenBank/DDBJ whole genome shotgun (WGS) entry which is preliminary data.</text>
</comment>
<dbReference type="Pfam" id="PF13419">
    <property type="entry name" value="HAD_2"/>
    <property type="match status" value="1"/>
</dbReference>
<dbReference type="SFLD" id="SFLDG01135">
    <property type="entry name" value="C1.5.6:_HAD__Beta-PGM__Phospha"/>
    <property type="match status" value="1"/>
</dbReference>
<protein>
    <submittedName>
        <fullName evidence="1">HAD family hydrolase</fullName>
    </submittedName>
</protein>
<dbReference type="InterPro" id="IPR050155">
    <property type="entry name" value="HAD-like_hydrolase_sf"/>
</dbReference>
<accession>A0A2A4T1A2</accession>
<dbReference type="InterPro" id="IPR023198">
    <property type="entry name" value="PGP-like_dom2"/>
</dbReference>
<reference evidence="2" key="1">
    <citation type="submission" date="2017-08" db="EMBL/GenBank/DDBJ databases">
        <title>A dynamic microbial community with high functional redundancy inhabits the cold, oxic subseafloor aquifer.</title>
        <authorList>
            <person name="Tully B.J."/>
            <person name="Wheat C.G."/>
            <person name="Glazer B.T."/>
            <person name="Huber J.A."/>
        </authorList>
    </citation>
    <scope>NUCLEOTIDE SEQUENCE [LARGE SCALE GENOMIC DNA]</scope>
</reference>
<dbReference type="InterPro" id="IPR041492">
    <property type="entry name" value="HAD_2"/>
</dbReference>
<evidence type="ECO:0000313" key="1">
    <source>
        <dbReference type="EMBL" id="PCI27353.1"/>
    </source>
</evidence>
<gene>
    <name evidence="1" type="ORF">COB67_08730</name>
</gene>